<dbReference type="Proteomes" id="UP001637996">
    <property type="component" value="Unassembled WGS sequence"/>
</dbReference>
<dbReference type="SUPFAM" id="SSF143011">
    <property type="entry name" value="RelE-like"/>
    <property type="match status" value="1"/>
</dbReference>
<accession>A0ABW9M9R3</accession>
<dbReference type="PANTHER" id="PTHR35601">
    <property type="entry name" value="TOXIN RELE"/>
    <property type="match status" value="1"/>
</dbReference>
<keyword evidence="2" id="KW-1277">Toxin-antitoxin system</keyword>
<evidence type="ECO:0000313" key="4">
    <source>
        <dbReference type="Proteomes" id="UP001637996"/>
    </source>
</evidence>
<dbReference type="Pfam" id="PF05016">
    <property type="entry name" value="ParE_toxin"/>
    <property type="match status" value="1"/>
</dbReference>
<keyword evidence="4" id="KW-1185">Reference proteome</keyword>
<dbReference type="EMBL" id="JBGMEI010000003">
    <property type="protein sequence ID" value="MFO3665222.1"/>
    <property type="molecule type" value="Genomic_DNA"/>
</dbReference>
<dbReference type="NCBIfam" id="TIGR02385">
    <property type="entry name" value="RelE_StbE"/>
    <property type="match status" value="1"/>
</dbReference>
<dbReference type="InterPro" id="IPR007712">
    <property type="entry name" value="RelE/ParE_toxin"/>
</dbReference>
<comment type="caution">
    <text evidence="3">The sequence shown here is derived from an EMBL/GenBank/DDBJ whole genome shotgun (WGS) entry which is preliminary data.</text>
</comment>
<name>A0ABW9M9R3_9FIRM</name>
<evidence type="ECO:0000256" key="1">
    <source>
        <dbReference type="ARBA" id="ARBA00006226"/>
    </source>
</evidence>
<reference evidence="3 4" key="1">
    <citation type="journal article" date="2025" name="Anaerobe">
        <title>Description of Anaerococcus kampingiae sp. nov., Anaerococcus groningensis sp. nov., Anaerococcus martiniensis sp. nov., and Anaerococcus cruorum sp. nov., isolated from human clinical specimens.</title>
        <authorList>
            <person name="Boiten K.E."/>
            <person name="Meijer J."/>
            <person name="van Wezel E.M."/>
            <person name="Veloo A.C.M."/>
        </authorList>
    </citation>
    <scope>NUCLEOTIDE SEQUENCE [LARGE SCALE GENOMIC DNA]</scope>
    <source>
        <strain evidence="3 4">ENR0831</strain>
    </source>
</reference>
<dbReference type="RefSeq" id="WP_410030931.1">
    <property type="nucleotide sequence ID" value="NZ_JBGMEI010000003.1"/>
</dbReference>
<sequence>MSSDYSFIYTEKVLKQLKKMDKQVSKYIINYIEKNLIKTQNPRLSGKALVGDKNGLWRYRIGNYRLICQINDRELVILALNIGHRREVYSKY</sequence>
<comment type="similarity">
    <text evidence="1">Belongs to the RelE toxin family.</text>
</comment>
<evidence type="ECO:0000256" key="2">
    <source>
        <dbReference type="ARBA" id="ARBA00022649"/>
    </source>
</evidence>
<protein>
    <submittedName>
        <fullName evidence="3">Type II toxin-antitoxin system RelE/ParE family toxin</fullName>
    </submittedName>
</protein>
<dbReference type="InterPro" id="IPR035093">
    <property type="entry name" value="RelE/ParE_toxin_dom_sf"/>
</dbReference>
<organism evidence="3 4">
    <name type="scientific">Anaerococcus martiniensis</name>
    <dbReference type="NCBI Taxonomy" id="3115615"/>
    <lineage>
        <taxon>Bacteria</taxon>
        <taxon>Bacillati</taxon>
        <taxon>Bacillota</taxon>
        <taxon>Tissierellia</taxon>
        <taxon>Tissierellales</taxon>
        <taxon>Peptoniphilaceae</taxon>
        <taxon>Anaerococcus</taxon>
    </lineage>
</organism>
<dbReference type="Gene3D" id="3.30.2310.20">
    <property type="entry name" value="RelE-like"/>
    <property type="match status" value="1"/>
</dbReference>
<evidence type="ECO:0000313" key="3">
    <source>
        <dbReference type="EMBL" id="MFO3665222.1"/>
    </source>
</evidence>
<proteinExistence type="inferred from homology"/>
<gene>
    <name evidence="3" type="ORF">ACCQ41_03010</name>
</gene>
<dbReference type="PANTHER" id="PTHR35601:SF1">
    <property type="entry name" value="TOXIN RELE"/>
    <property type="match status" value="1"/>
</dbReference>